<proteinExistence type="predicted"/>
<dbReference type="PRINTS" id="PR00069">
    <property type="entry name" value="ALDKETRDTASE"/>
</dbReference>
<reference evidence="3 4" key="1">
    <citation type="submission" date="2013-08" db="EMBL/GenBank/DDBJ databases">
        <authorList>
            <person name="Weinstock G."/>
            <person name="Sodergren E."/>
            <person name="Wylie T."/>
            <person name="Fulton L."/>
            <person name="Fulton R."/>
            <person name="Fronick C."/>
            <person name="O'Laughlin M."/>
            <person name="Godfrey J."/>
            <person name="Miner T."/>
            <person name="Herter B."/>
            <person name="Appelbaum E."/>
            <person name="Cordes M."/>
            <person name="Lek S."/>
            <person name="Wollam A."/>
            <person name="Pepin K.H."/>
            <person name="Palsikar V.B."/>
            <person name="Mitreva M."/>
            <person name="Wilson R.K."/>
        </authorList>
    </citation>
    <scope>NUCLEOTIDE SEQUENCE [LARGE SCALE GENOMIC DNA]</scope>
    <source>
        <strain evidence="3 4">ATCC BAA-474</strain>
    </source>
</reference>
<comment type="caution">
    <text evidence="3">The sequence shown here is derived from an EMBL/GenBank/DDBJ whole genome shotgun (WGS) entry which is preliminary data.</text>
</comment>
<evidence type="ECO:0000259" key="2">
    <source>
        <dbReference type="Pfam" id="PF00248"/>
    </source>
</evidence>
<dbReference type="Gene3D" id="3.20.20.100">
    <property type="entry name" value="NADP-dependent oxidoreductase domain"/>
    <property type="match status" value="1"/>
</dbReference>
<dbReference type="SUPFAM" id="SSF51430">
    <property type="entry name" value="NAD(P)-linked oxidoreductase"/>
    <property type="match status" value="1"/>
</dbReference>
<dbReference type="InterPro" id="IPR023210">
    <property type="entry name" value="NADP_OxRdtase_dom"/>
</dbReference>
<gene>
    <name evidence="3" type="ORF">HMPREF0202_02964</name>
</gene>
<name>U7UWC0_9FUSO</name>
<dbReference type="PANTHER" id="PTHR43364:SF4">
    <property type="entry name" value="NAD(P)-LINKED OXIDOREDUCTASE SUPERFAMILY PROTEIN"/>
    <property type="match status" value="1"/>
</dbReference>
<dbReference type="EMBL" id="AXZF01000202">
    <property type="protein sequence ID" value="ERT63194.1"/>
    <property type="molecule type" value="Genomic_DNA"/>
</dbReference>
<dbReference type="InterPro" id="IPR018170">
    <property type="entry name" value="Aldo/ket_reductase_CS"/>
</dbReference>
<dbReference type="CDD" id="cd19084">
    <property type="entry name" value="AKR_AKR11B1-like"/>
    <property type="match status" value="1"/>
</dbReference>
<dbReference type="GO" id="GO:0016491">
    <property type="term" value="F:oxidoreductase activity"/>
    <property type="evidence" value="ECO:0007669"/>
    <property type="project" value="UniProtKB-KW"/>
</dbReference>
<sequence length="327" mass="37473">MIYKQFKALNNEKLSSVGFGCWAIGGTWNNTEDQKSIETIKKAVELGINFFDVAPIYGMGHSEKILGEALKDYDRSSLFIATKCGLIWDENKVVTKSISRESLYKELNASLERLQTSYIDLYQIHWPFEGMKLEEGMATLMEMKEKGLIRYIGLSNFSLKDTKKCMELAEISTLQGLYNMLEPNSEIYHHKQLEYRTANELLPLCKEEGMAFLPYSPLMQGLLTGEFKLENNFDSSDDRSKNPKLNGERFLNYFNCVEELKEIAQEIGKPLSQVAINWLIAQKEVGPVICGAQTPQQIEENVRSTTWELEEKTIKKIEMVLNKKNIC</sequence>
<dbReference type="PROSITE" id="PS00062">
    <property type="entry name" value="ALDOKETO_REDUCTASE_2"/>
    <property type="match status" value="1"/>
</dbReference>
<dbReference type="InterPro" id="IPR020471">
    <property type="entry name" value="AKR"/>
</dbReference>
<dbReference type="InterPro" id="IPR036812">
    <property type="entry name" value="NAD(P)_OxRdtase_dom_sf"/>
</dbReference>
<dbReference type="GO" id="GO:0005829">
    <property type="term" value="C:cytosol"/>
    <property type="evidence" value="ECO:0007669"/>
    <property type="project" value="TreeGrafter"/>
</dbReference>
<evidence type="ECO:0000313" key="3">
    <source>
        <dbReference type="EMBL" id="ERT63194.1"/>
    </source>
</evidence>
<accession>U7UWC0</accession>
<dbReference type="RefSeq" id="WP_023052481.1">
    <property type="nucleotide sequence ID" value="NZ_CP173060.2"/>
</dbReference>
<dbReference type="HOGENOM" id="CLU_023205_2_3_0"/>
<dbReference type="PANTHER" id="PTHR43364">
    <property type="entry name" value="NADH-SPECIFIC METHYLGLYOXAL REDUCTASE-RELATED"/>
    <property type="match status" value="1"/>
</dbReference>
<feature type="domain" description="NADP-dependent oxidoreductase" evidence="2">
    <location>
        <begin position="17"/>
        <end position="320"/>
    </location>
</feature>
<organism evidence="3 4">
    <name type="scientific">Cetobacterium somerae ATCC BAA-474</name>
    <dbReference type="NCBI Taxonomy" id="1319815"/>
    <lineage>
        <taxon>Bacteria</taxon>
        <taxon>Fusobacteriati</taxon>
        <taxon>Fusobacteriota</taxon>
        <taxon>Fusobacteriia</taxon>
        <taxon>Fusobacteriales</taxon>
        <taxon>Fusobacteriaceae</taxon>
        <taxon>Cetobacterium</taxon>
    </lineage>
</organism>
<keyword evidence="1" id="KW-0560">Oxidoreductase</keyword>
<dbReference type="AlphaFoldDB" id="U7UWC0"/>
<evidence type="ECO:0000256" key="1">
    <source>
        <dbReference type="ARBA" id="ARBA00023002"/>
    </source>
</evidence>
<dbReference type="PATRIC" id="fig|1319815.3.peg.2809"/>
<dbReference type="Pfam" id="PF00248">
    <property type="entry name" value="Aldo_ket_red"/>
    <property type="match status" value="1"/>
</dbReference>
<protein>
    <recommendedName>
        <fullName evidence="2">NADP-dependent oxidoreductase domain-containing protein</fullName>
    </recommendedName>
</protein>
<dbReference type="Proteomes" id="UP000017081">
    <property type="component" value="Unassembled WGS sequence"/>
</dbReference>
<dbReference type="eggNOG" id="COG0667">
    <property type="taxonomic scope" value="Bacteria"/>
</dbReference>
<dbReference type="STRING" id="1319815.HMPREF0202_02964"/>
<keyword evidence="4" id="KW-1185">Reference proteome</keyword>
<dbReference type="InterPro" id="IPR050523">
    <property type="entry name" value="AKR_Detox_Biosynth"/>
</dbReference>
<evidence type="ECO:0000313" key="4">
    <source>
        <dbReference type="Proteomes" id="UP000017081"/>
    </source>
</evidence>